<reference evidence="3" key="1">
    <citation type="submission" date="2015-03" db="EMBL/GenBank/DDBJ databases">
        <authorList>
            <person name="Urmite Genomes"/>
        </authorList>
    </citation>
    <scope>NUCLEOTIDE SEQUENCE [LARGE SCALE GENOMIC DNA]</scope>
    <source>
        <strain evidence="3">Arc-Hr</strain>
    </source>
</reference>
<dbReference type="EMBL" id="CSTE01000007">
    <property type="protein sequence ID" value="CQR54015.1"/>
    <property type="molecule type" value="Genomic_DNA"/>
</dbReference>
<feature type="compositionally biased region" description="Low complexity" evidence="1">
    <location>
        <begin position="51"/>
        <end position="74"/>
    </location>
</feature>
<organism evidence="2 3">
    <name type="scientific">Haloferax massiliensis</name>
    <dbReference type="NCBI Taxonomy" id="1476858"/>
    <lineage>
        <taxon>Archaea</taxon>
        <taxon>Methanobacteriati</taxon>
        <taxon>Methanobacteriota</taxon>
        <taxon>Stenosarchaea group</taxon>
        <taxon>Halobacteria</taxon>
        <taxon>Halobacteriales</taxon>
        <taxon>Haloferacaceae</taxon>
        <taxon>Haloferax</taxon>
    </lineage>
</organism>
<evidence type="ECO:0000256" key="1">
    <source>
        <dbReference type="SAM" id="MobiDB-lite"/>
    </source>
</evidence>
<dbReference type="Proteomes" id="UP000198902">
    <property type="component" value="Unassembled WGS sequence"/>
</dbReference>
<evidence type="ECO:0000313" key="3">
    <source>
        <dbReference type="Proteomes" id="UP000198902"/>
    </source>
</evidence>
<dbReference type="AlphaFoldDB" id="A0A0D6JXU2"/>
<feature type="region of interest" description="Disordered" evidence="1">
    <location>
        <begin position="51"/>
        <end position="92"/>
    </location>
</feature>
<accession>A0A0D6JXU2</accession>
<sequence>MISQEPVRDWERQVHGFLTDELPDDVRADGERIVADVLAATVAGAAAPATVAASTSATIRSPSARTSSGSSSVRKPCTCRSQSRTGSCEIMV</sequence>
<protein>
    <submittedName>
        <fullName evidence="2">Uncharacterized protein</fullName>
    </submittedName>
</protein>
<dbReference type="RefSeq" id="WP_089781815.1">
    <property type="nucleotide sequence ID" value="NZ_CABLRR010000007.1"/>
</dbReference>
<proteinExistence type="predicted"/>
<gene>
    <name evidence="2" type="ORF">BN996_03898</name>
</gene>
<evidence type="ECO:0000313" key="2">
    <source>
        <dbReference type="EMBL" id="CQR54015.1"/>
    </source>
</evidence>
<name>A0A0D6JXU2_9EURY</name>
<keyword evidence="3" id="KW-1185">Reference proteome</keyword>